<dbReference type="GO" id="GO:0006310">
    <property type="term" value="P:DNA recombination"/>
    <property type="evidence" value="ECO:0007669"/>
    <property type="project" value="InterPro"/>
</dbReference>
<dbReference type="Pfam" id="PF01076">
    <property type="entry name" value="Mob_Pre"/>
    <property type="match status" value="1"/>
</dbReference>
<feature type="region of interest" description="Disordered" evidence="2">
    <location>
        <begin position="413"/>
        <end position="446"/>
    </location>
</feature>
<feature type="compositionally biased region" description="Basic and acidic residues" evidence="2">
    <location>
        <begin position="414"/>
        <end position="430"/>
    </location>
</feature>
<protein>
    <recommendedName>
        <fullName evidence="5">Mobilization protein</fullName>
    </recommendedName>
</protein>
<dbReference type="AlphaFoldDB" id="A0A2S1LZX8"/>
<evidence type="ECO:0000256" key="2">
    <source>
        <dbReference type="SAM" id="MobiDB-lite"/>
    </source>
</evidence>
<dbReference type="RefSeq" id="WP_046218600.1">
    <property type="nucleotide sequence ID" value="NZ_CP015330.1"/>
</dbReference>
<gene>
    <name evidence="3" type="ORF">BEH_26685</name>
</gene>
<evidence type="ECO:0000313" key="3">
    <source>
        <dbReference type="EMBL" id="AWG44368.1"/>
    </source>
</evidence>
<dbReference type="EMBL" id="CP015330">
    <property type="protein sequence ID" value="AWG44368.1"/>
    <property type="molecule type" value="Genomic_DNA"/>
</dbReference>
<dbReference type="CDD" id="cd17242">
    <property type="entry name" value="MobM_relaxase"/>
    <property type="match status" value="1"/>
</dbReference>
<evidence type="ECO:0000256" key="1">
    <source>
        <dbReference type="ARBA" id="ARBA00010657"/>
    </source>
</evidence>
<evidence type="ECO:0000313" key="4">
    <source>
        <dbReference type="Proteomes" id="UP000036202"/>
    </source>
</evidence>
<dbReference type="Gene3D" id="3.30.930.30">
    <property type="match status" value="1"/>
</dbReference>
<geneLocation type="plasmid" evidence="4">
    <name>pbeh8</name>
</geneLocation>
<keyword evidence="3" id="KW-0614">Plasmid</keyword>
<feature type="region of interest" description="Disordered" evidence="2">
    <location>
        <begin position="312"/>
        <end position="334"/>
    </location>
</feature>
<dbReference type="InterPro" id="IPR001668">
    <property type="entry name" value="Mob_Pre"/>
</dbReference>
<dbReference type="Proteomes" id="UP000036202">
    <property type="component" value="Plasmid pbeh8"/>
</dbReference>
<comment type="similarity">
    <text evidence="1">Belongs to the plasmid mobilization pre family.</text>
</comment>
<keyword evidence="4" id="KW-1185">Reference proteome</keyword>
<dbReference type="KEGG" id="beo:BEH_26685"/>
<reference evidence="3 4" key="1">
    <citation type="journal article" date="2015" name="PLoS ONE">
        <title>Genome Sequence of Bacillus endophyticus and Analysis of Its Companion Mechanism in the Ketogulonigenium vulgare-Bacillus Strain Consortium.</title>
        <authorList>
            <person name="Jia N."/>
            <person name="Du J."/>
            <person name="Ding M.Z."/>
            <person name="Gao F."/>
            <person name="Yuan Y.J."/>
        </authorList>
    </citation>
    <scope>NUCLEOTIDE SEQUENCE [LARGE SCALE GENOMIC DNA]</scope>
    <source>
        <strain evidence="3 4">Hbe603</strain>
        <plasmid evidence="4">pbeh8</plasmid>
    </source>
</reference>
<dbReference type="GO" id="GO:0003677">
    <property type="term" value="F:DNA binding"/>
    <property type="evidence" value="ECO:0007669"/>
    <property type="project" value="InterPro"/>
</dbReference>
<dbReference type="OrthoDB" id="9800759at2"/>
<organism evidence="3 4">
    <name type="scientific">Priestia filamentosa</name>
    <dbReference type="NCBI Taxonomy" id="1402861"/>
    <lineage>
        <taxon>Bacteria</taxon>
        <taxon>Bacillati</taxon>
        <taxon>Bacillota</taxon>
        <taxon>Bacilli</taxon>
        <taxon>Bacillales</taxon>
        <taxon>Bacillaceae</taxon>
        <taxon>Priestia</taxon>
    </lineage>
</organism>
<accession>A0A2S1LZX8</accession>
<proteinExistence type="inferred from homology"/>
<evidence type="ECO:0008006" key="5">
    <source>
        <dbReference type="Google" id="ProtNLM"/>
    </source>
</evidence>
<name>A0A2S1LZX8_9BACI</name>
<dbReference type="NCBIfam" id="NF041497">
    <property type="entry name" value="MobV"/>
    <property type="match status" value="1"/>
</dbReference>
<sequence length="446" mass="52687">MSYSIFRVQGIKKLSDLRGLGKHNSERVSETNLDIDQERSKDNIELIECDSYLKKFNDITAEMKEEHNERMKTVRKDRVKSFESAINSAHNDVACEFLFSSDEDFFKDMTRGQVESWAKDSLEFVEKDIGITKDKIIHASVHMDEKTPHLHVVAVPLVKAYDGRRKQEVLQINRKQFIKTREDLSKLQDTYHQRMNEKGYNLERGDTKNAKHERVLEFKEKTNYHEQELKKAKEQSKGMISTVVSLQNTEADLNRSIYNKQLDLENLGRSMEKVKELDKIEVKEKGGLLRSKSVELAPEDFQHIKTLAQSSETLKRENESLKSQNRSLENENESLKVTNRDLREKLHQTEKEKNWYKKHFERLQKLFDKAKDFYQELGQLKSFERVIGIAKYRVNQVIGRYDSQMRYSTNDMTENEKVGYRHQAELVKERRTSKRKNKEREQGPER</sequence>